<dbReference type="OrthoDB" id="6499631at2759"/>
<dbReference type="EMBL" id="GBBO01000034">
    <property type="protein sequence ID" value="JAC59094.1"/>
    <property type="molecule type" value="Transcribed_RNA"/>
</dbReference>
<reference evidence="3" key="2">
    <citation type="submission" date="2019-09" db="EMBL/GenBank/DDBJ databases">
        <title>Organ-specific transcriptomic study of the physiology of the cattle tick, Rhipicephalus microplus.</title>
        <authorList>
            <person name="Tirloni L."/>
            <person name="Braz G."/>
            <person name="Gandara A.C.P."/>
            <person name="Sabadin G.A."/>
            <person name="da Silva R.M."/>
            <person name="Guizzo M.G."/>
            <person name="Machado J.A."/>
            <person name="Costa E.P."/>
            <person name="Gomes H.F."/>
            <person name="Moraes J."/>
            <person name="Mota M.B.S."/>
            <person name="Mesquita R.D."/>
            <person name="Alvarenga P.H."/>
            <person name="Alves F."/>
            <person name="Seixas A."/>
            <person name="da Fonseca R.N."/>
            <person name="Fogaca A."/>
            <person name="Logullo C."/>
            <person name="Tanaka A."/>
            <person name="Daffre S."/>
            <person name="Termignoni C."/>
            <person name="Vaz I.S.Jr."/>
            <person name="Oliveira P.L."/>
            <person name="Ribeiro J.M."/>
        </authorList>
    </citation>
    <scope>NUCLEOTIDE SEQUENCE</scope>
    <source>
        <strain evidence="3">Porto Alegre</strain>
    </source>
</reference>
<evidence type="ECO:0000313" key="3">
    <source>
        <dbReference type="EMBL" id="NOV37589.1"/>
    </source>
</evidence>
<feature type="non-terminal residue" evidence="2">
    <location>
        <position position="1"/>
    </location>
</feature>
<dbReference type="Gene3D" id="2.70.220.10">
    <property type="entry name" value="Ganglioside GM2 activator"/>
    <property type="match status" value="1"/>
</dbReference>
<dbReference type="GO" id="GO:0005319">
    <property type="term" value="F:lipid transporter activity"/>
    <property type="evidence" value="ECO:0007669"/>
    <property type="project" value="TreeGrafter"/>
</dbReference>
<accession>A0A034WWR2</accession>
<dbReference type="VEuPathDB" id="VectorBase:LOC119183988"/>
<reference evidence="2" key="1">
    <citation type="journal article" date="2014" name="PLoS ONE">
        <title>Proteomic Analysis of Cattle Tick Rhipicephalus (Boophilus) microplus Saliva: A Comparison between Partially and Fully Engorged Females.</title>
        <authorList>
            <person name="Tirloni L."/>
            <person name="Reck J."/>
            <person name="Terra R.M."/>
            <person name="Martins J.R."/>
            <person name="Mulenga A."/>
            <person name="Sherman N.E."/>
            <person name="Fox J.W."/>
            <person name="Yates J.R.III."/>
            <person name="Termignoni C."/>
            <person name="Pinto A.F."/>
            <person name="da Silva Vaz I.Jr."/>
        </authorList>
    </citation>
    <scope>NUCLEOTIDE SEQUENCE</scope>
</reference>
<evidence type="ECO:0000256" key="1">
    <source>
        <dbReference type="ARBA" id="ARBA00022729"/>
    </source>
</evidence>
<dbReference type="PANTHER" id="PTHR17357">
    <property type="entry name" value="GM2 GANGLIOSIDE ACTIVATOR PROTEIN"/>
    <property type="match status" value="1"/>
</dbReference>
<dbReference type="GO" id="GO:0009898">
    <property type="term" value="C:cytoplasmic side of plasma membrane"/>
    <property type="evidence" value="ECO:0007669"/>
    <property type="project" value="TreeGrafter"/>
</dbReference>
<name>A0A034WWR2_RHIMP</name>
<dbReference type="InterPro" id="IPR028996">
    <property type="entry name" value="GM2-AP"/>
</dbReference>
<sequence>GRTESVCVFSRLLSKAVLADRKPTMLFFVLSIALVCSKLVAASVQSPTLTSCSSAQSVKLSGVSITDAQIGKTMKVDFSMIITTQLASSPTLKITIKTSSGSTVPCINNVGSCTYKLCGGTTSLEQQFGMLWSNQCPINPITVQQSITANLDPSIQLLIGTAPTTLTIQIAILNGGVTVGCQSFKVNIAAA</sequence>
<keyword evidence="1" id="KW-0732">Signal</keyword>
<protein>
    <submittedName>
        <fullName evidence="2">Immunoglobulin_G-binding protein 2</fullName>
    </submittedName>
    <submittedName>
        <fullName evidence="3">Putative immunoglobulin g-binding protein 2</fullName>
    </submittedName>
</protein>
<dbReference type="PANTHER" id="PTHR17357:SF0">
    <property type="entry name" value="GANGLIOSIDE GM2 ACTIVATOR"/>
    <property type="match status" value="1"/>
</dbReference>
<dbReference type="GO" id="GO:0006689">
    <property type="term" value="P:ganglioside catabolic process"/>
    <property type="evidence" value="ECO:0007669"/>
    <property type="project" value="InterPro"/>
</dbReference>
<dbReference type="SUPFAM" id="SSF63707">
    <property type="entry name" value="Ganglioside M2 (gm2) activator"/>
    <property type="match status" value="1"/>
</dbReference>
<dbReference type="InterPro" id="IPR036846">
    <property type="entry name" value="GM2-AP_sf"/>
</dbReference>
<evidence type="ECO:0000313" key="2">
    <source>
        <dbReference type="EMBL" id="JAC59094.1"/>
    </source>
</evidence>
<dbReference type="AlphaFoldDB" id="A0A034WWR2"/>
<organism evidence="2">
    <name type="scientific">Rhipicephalus microplus</name>
    <name type="common">Cattle tick</name>
    <name type="synonym">Boophilus microplus</name>
    <dbReference type="NCBI Taxonomy" id="6941"/>
    <lineage>
        <taxon>Eukaryota</taxon>
        <taxon>Metazoa</taxon>
        <taxon>Ecdysozoa</taxon>
        <taxon>Arthropoda</taxon>
        <taxon>Chelicerata</taxon>
        <taxon>Arachnida</taxon>
        <taxon>Acari</taxon>
        <taxon>Parasitiformes</taxon>
        <taxon>Ixodida</taxon>
        <taxon>Ixodoidea</taxon>
        <taxon>Ixodidae</taxon>
        <taxon>Rhipicephalinae</taxon>
        <taxon>Rhipicephalus</taxon>
        <taxon>Boophilus</taxon>
    </lineage>
</organism>
<proteinExistence type="predicted"/>
<dbReference type="EMBL" id="GHWJ01004852">
    <property type="protein sequence ID" value="NOV37589.1"/>
    <property type="molecule type" value="Transcribed_RNA"/>
</dbReference>
<dbReference type="GO" id="GO:0008047">
    <property type="term" value="F:enzyme activator activity"/>
    <property type="evidence" value="ECO:0007669"/>
    <property type="project" value="InterPro"/>
</dbReference>